<name>A0ABV4UBC3_9BACT</name>
<dbReference type="NCBIfam" id="TIGR04393">
    <property type="entry name" value="rpt_T5SS_PEPC"/>
    <property type="match status" value="2"/>
</dbReference>
<feature type="chain" id="PRO_5045100672" description="Autotransporter outer membrane beta-barrel domain-containing protein" evidence="1">
    <location>
        <begin position="40"/>
        <end position="274"/>
    </location>
</feature>
<keyword evidence="1" id="KW-0732">Signal</keyword>
<proteinExistence type="predicted"/>
<feature type="non-terminal residue" evidence="2">
    <location>
        <position position="274"/>
    </location>
</feature>
<evidence type="ECO:0000313" key="3">
    <source>
        <dbReference type="Proteomes" id="UP001575105"/>
    </source>
</evidence>
<dbReference type="InterPro" id="IPR030895">
    <property type="entry name" value="T5SS_PEPC_rpt"/>
</dbReference>
<organism evidence="2 3">
    <name type="scientific">Natronomicrosphaera hydrolytica</name>
    <dbReference type="NCBI Taxonomy" id="3242702"/>
    <lineage>
        <taxon>Bacteria</taxon>
        <taxon>Pseudomonadati</taxon>
        <taxon>Planctomycetota</taxon>
        <taxon>Phycisphaerae</taxon>
        <taxon>Phycisphaerales</taxon>
        <taxon>Phycisphaeraceae</taxon>
        <taxon>Natronomicrosphaera</taxon>
    </lineage>
</organism>
<reference evidence="2 3" key="1">
    <citation type="submission" date="2024-08" db="EMBL/GenBank/DDBJ databases">
        <title>Whole-genome sequencing of halo(alkali)philic microorganisms from hypersaline lakes.</title>
        <authorList>
            <person name="Sorokin D.Y."/>
            <person name="Merkel A.Y."/>
            <person name="Messina E."/>
            <person name="Yakimov M."/>
        </authorList>
    </citation>
    <scope>NUCLEOTIDE SEQUENCE [LARGE SCALE GENOMIC DNA]</scope>
    <source>
        <strain evidence="2 3">AB-hyl4</strain>
    </source>
</reference>
<dbReference type="Proteomes" id="UP001575105">
    <property type="component" value="Unassembled WGS sequence"/>
</dbReference>
<sequence length="274" mass="27591">MSDPGLVCAMGARSYAAPRRRWSTAVAALLLFASSPALAVDWTGGTGDWFDSSNWSGSVPGPGNDTGIDNGGTAQIEASDADAFGLTVGRFQSGALRVTDTGTLTVHIGPLRIGRESTGVGELDIIGPDAQVTVASHTTEVGGSGQGQLTIQDGGTLTTDLQGRIGTSSNSYGLAMISGAGSTWTMGGDLTVGWDGEGQLLVADGASVRTDTGLIRIGRSSSGTGTLQIGNGAAAGFIDVATITGGSGTSTVNFNHTDLDYWFTHDGTADGDAI</sequence>
<comment type="caution">
    <text evidence="2">The sequence shown here is derived from an EMBL/GenBank/DDBJ whole genome shotgun (WGS) entry which is preliminary data.</text>
</comment>
<evidence type="ECO:0000313" key="2">
    <source>
        <dbReference type="EMBL" id="MFA9480252.1"/>
    </source>
</evidence>
<evidence type="ECO:0000256" key="1">
    <source>
        <dbReference type="SAM" id="SignalP"/>
    </source>
</evidence>
<protein>
    <recommendedName>
        <fullName evidence="4">Autotransporter outer membrane beta-barrel domain-containing protein</fullName>
    </recommendedName>
</protein>
<gene>
    <name evidence="2" type="ORF">ACERK3_18420</name>
</gene>
<evidence type="ECO:0008006" key="4">
    <source>
        <dbReference type="Google" id="ProtNLM"/>
    </source>
</evidence>
<feature type="signal peptide" evidence="1">
    <location>
        <begin position="1"/>
        <end position="39"/>
    </location>
</feature>
<dbReference type="EMBL" id="JBGUBD010000017">
    <property type="protein sequence ID" value="MFA9480252.1"/>
    <property type="molecule type" value="Genomic_DNA"/>
</dbReference>
<keyword evidence="3" id="KW-1185">Reference proteome</keyword>
<accession>A0ABV4UBC3</accession>